<evidence type="ECO:0000313" key="13">
    <source>
        <dbReference type="EMBL" id="SHF29801.1"/>
    </source>
</evidence>
<evidence type="ECO:0000256" key="4">
    <source>
        <dbReference type="ARBA" id="ARBA00022962"/>
    </source>
</evidence>
<dbReference type="EMBL" id="FQUR01000023">
    <property type="protein sequence ID" value="SHF29801.1"/>
    <property type="molecule type" value="Genomic_DNA"/>
</dbReference>
<protein>
    <recommendedName>
        <fullName evidence="10">Pyridoxal 5'-phosphate synthase subunit PdxT</fullName>
        <ecNumber evidence="10">4.3.3.6</ecNumber>
    </recommendedName>
    <alternativeName>
        <fullName evidence="10">Pdx2</fullName>
    </alternativeName>
    <alternativeName>
        <fullName evidence="10">Pyridoxal 5'-phosphate synthase glutaminase subunit</fullName>
        <ecNumber evidence="10">3.5.1.2</ecNumber>
    </alternativeName>
</protein>
<dbReference type="GO" id="GO:0006543">
    <property type="term" value="P:L-glutamine catabolic process"/>
    <property type="evidence" value="ECO:0007669"/>
    <property type="project" value="UniProtKB-UniRule"/>
</dbReference>
<dbReference type="GO" id="GO:0005829">
    <property type="term" value="C:cytosol"/>
    <property type="evidence" value="ECO:0007669"/>
    <property type="project" value="TreeGrafter"/>
</dbReference>
<dbReference type="PROSITE" id="PS51130">
    <property type="entry name" value="PDXT_SNO_2"/>
    <property type="match status" value="1"/>
</dbReference>
<dbReference type="GO" id="GO:0004359">
    <property type="term" value="F:glutaminase activity"/>
    <property type="evidence" value="ECO:0007669"/>
    <property type="project" value="UniProtKB-UniRule"/>
</dbReference>
<feature type="binding site" evidence="10 12">
    <location>
        <begin position="147"/>
        <end position="148"/>
    </location>
    <ligand>
        <name>L-glutamine</name>
        <dbReference type="ChEBI" id="CHEBI:58359"/>
    </ligand>
</feature>
<accession>A0A1M5AHQ6</accession>
<feature type="binding site" evidence="10 12">
    <location>
        <position position="118"/>
    </location>
    <ligand>
        <name>L-glutamine</name>
        <dbReference type="ChEBI" id="CHEBI:58359"/>
    </ligand>
</feature>
<dbReference type="CDD" id="cd01749">
    <property type="entry name" value="GATase1_PB"/>
    <property type="match status" value="1"/>
</dbReference>
<comment type="catalytic activity">
    <reaction evidence="7 10">
        <text>L-glutamine + H2O = L-glutamate + NH4(+)</text>
        <dbReference type="Rhea" id="RHEA:15889"/>
        <dbReference type="ChEBI" id="CHEBI:15377"/>
        <dbReference type="ChEBI" id="CHEBI:28938"/>
        <dbReference type="ChEBI" id="CHEBI:29985"/>
        <dbReference type="ChEBI" id="CHEBI:58359"/>
        <dbReference type="EC" id="3.5.1.2"/>
    </reaction>
</comment>
<dbReference type="UniPathway" id="UPA00245"/>
<dbReference type="PANTHER" id="PTHR31559">
    <property type="entry name" value="PYRIDOXAL 5'-PHOSPHATE SYNTHASE SUBUNIT SNO"/>
    <property type="match status" value="1"/>
</dbReference>
<evidence type="ECO:0000313" key="14">
    <source>
        <dbReference type="Proteomes" id="UP000184127"/>
    </source>
</evidence>
<sequence>MKKIYMLQGDGNLRVGVLAIQGSVREHIEKLNLIDGVEAVLAKDKNTLLSLDALIIPGGESTAIGKMIVDFGLKEAILKLNERKIPIWGTCAGMILMAKYIVNDDKVHLGIMDISVKRNAYGSQLDSFKTKLMIPAVSNNEIEAVFIRAPYIENVGNGVRILAKHQGKIVAAQQDNLLATSFHPELTDDLSFYKYFLRLNS</sequence>
<keyword evidence="3 10" id="KW-0663">Pyridoxal phosphate</keyword>
<reference evidence="14" key="1">
    <citation type="submission" date="2016-11" db="EMBL/GenBank/DDBJ databases">
        <authorList>
            <person name="Varghese N."/>
            <person name="Submissions S."/>
        </authorList>
    </citation>
    <scope>NUCLEOTIDE SEQUENCE [LARGE SCALE GENOMIC DNA]</scope>
    <source>
        <strain evidence="14">DSM 18761</strain>
    </source>
</reference>
<dbReference type="HAMAP" id="MF_01615">
    <property type="entry name" value="PdxT"/>
    <property type="match status" value="1"/>
</dbReference>
<dbReference type="InterPro" id="IPR021196">
    <property type="entry name" value="PdxT/SNO_CS"/>
</dbReference>
<dbReference type="GO" id="GO:1903600">
    <property type="term" value="C:glutaminase complex"/>
    <property type="evidence" value="ECO:0007669"/>
    <property type="project" value="TreeGrafter"/>
</dbReference>
<evidence type="ECO:0000256" key="7">
    <source>
        <dbReference type="ARBA" id="ARBA00049534"/>
    </source>
</evidence>
<dbReference type="InterPro" id="IPR002161">
    <property type="entry name" value="PdxT/SNO"/>
</dbReference>
<evidence type="ECO:0000256" key="12">
    <source>
        <dbReference type="PIRSR" id="PIRSR005639-2"/>
    </source>
</evidence>
<dbReference type="AlphaFoldDB" id="A0A1M5AHQ6"/>
<proteinExistence type="inferred from homology"/>
<keyword evidence="2 10" id="KW-0378">Hydrolase</keyword>
<comment type="catalytic activity">
    <reaction evidence="6 10">
        <text>aldehydo-D-ribose 5-phosphate + D-glyceraldehyde 3-phosphate + L-glutamine = pyridoxal 5'-phosphate + L-glutamate + phosphate + 3 H2O + H(+)</text>
        <dbReference type="Rhea" id="RHEA:31507"/>
        <dbReference type="ChEBI" id="CHEBI:15377"/>
        <dbReference type="ChEBI" id="CHEBI:15378"/>
        <dbReference type="ChEBI" id="CHEBI:29985"/>
        <dbReference type="ChEBI" id="CHEBI:43474"/>
        <dbReference type="ChEBI" id="CHEBI:58273"/>
        <dbReference type="ChEBI" id="CHEBI:58359"/>
        <dbReference type="ChEBI" id="CHEBI:59776"/>
        <dbReference type="ChEBI" id="CHEBI:597326"/>
        <dbReference type="EC" id="4.3.3.6"/>
    </reaction>
</comment>
<evidence type="ECO:0000256" key="5">
    <source>
        <dbReference type="ARBA" id="ARBA00023239"/>
    </source>
</evidence>
<gene>
    <name evidence="10" type="primary">pdxT</name>
    <name evidence="13" type="ORF">SAMN02745195_02305</name>
</gene>
<name>A0A1M5AHQ6_9THEO</name>
<dbReference type="GO" id="GO:0008614">
    <property type="term" value="P:pyridoxine metabolic process"/>
    <property type="evidence" value="ECO:0007669"/>
    <property type="project" value="TreeGrafter"/>
</dbReference>
<evidence type="ECO:0000256" key="2">
    <source>
        <dbReference type="ARBA" id="ARBA00022801"/>
    </source>
</evidence>
<dbReference type="Pfam" id="PF01174">
    <property type="entry name" value="SNO"/>
    <property type="match status" value="1"/>
</dbReference>
<dbReference type="EC" id="3.5.1.2" evidence="10"/>
<evidence type="ECO:0000256" key="6">
    <source>
        <dbReference type="ARBA" id="ARBA00047992"/>
    </source>
</evidence>
<dbReference type="PROSITE" id="PS51273">
    <property type="entry name" value="GATASE_TYPE_1"/>
    <property type="match status" value="1"/>
</dbReference>
<keyword evidence="5 10" id="KW-0456">Lyase</keyword>
<feature type="active site" description="Charge relay system" evidence="10 11">
    <location>
        <position position="183"/>
    </location>
</feature>
<dbReference type="NCBIfam" id="TIGR03800">
    <property type="entry name" value="PLP_synth_Pdx2"/>
    <property type="match status" value="1"/>
</dbReference>
<comment type="function">
    <text evidence="8 10">Catalyzes the hydrolysis of glutamine to glutamate and ammonia as part of the biosynthesis of pyridoxal 5'-phosphate. The resulting ammonia molecule is channeled to the active site of PdxS.</text>
</comment>
<feature type="active site" description="Charge relay system" evidence="10 11">
    <location>
        <position position="185"/>
    </location>
</feature>
<organism evidence="13 14">
    <name type="scientific">Thermoanaerobacter uzonensis DSM 18761</name>
    <dbReference type="NCBI Taxonomy" id="1123369"/>
    <lineage>
        <taxon>Bacteria</taxon>
        <taxon>Bacillati</taxon>
        <taxon>Bacillota</taxon>
        <taxon>Clostridia</taxon>
        <taxon>Thermoanaerobacterales</taxon>
        <taxon>Thermoanaerobacteraceae</taxon>
        <taxon>Thermoanaerobacter</taxon>
    </lineage>
</organism>
<dbReference type="SUPFAM" id="SSF52317">
    <property type="entry name" value="Class I glutamine amidotransferase-like"/>
    <property type="match status" value="1"/>
</dbReference>
<dbReference type="PIRSF" id="PIRSF005639">
    <property type="entry name" value="Glut_amidoT_SNO"/>
    <property type="match status" value="1"/>
</dbReference>
<evidence type="ECO:0000256" key="8">
    <source>
        <dbReference type="ARBA" id="ARBA00054599"/>
    </source>
</evidence>
<dbReference type="FunFam" id="3.40.50.880:FF:000010">
    <property type="entry name" value="uncharacterized protein LOC100176842 isoform X2"/>
    <property type="match status" value="1"/>
</dbReference>
<keyword evidence="4 10" id="KW-0315">Glutamine amidotransferase</keyword>
<comment type="similarity">
    <text evidence="1 10">Belongs to the glutaminase PdxT/SNO family.</text>
</comment>
<dbReference type="Proteomes" id="UP000184127">
    <property type="component" value="Unassembled WGS sequence"/>
</dbReference>
<evidence type="ECO:0000256" key="9">
    <source>
        <dbReference type="ARBA" id="ARBA00064749"/>
    </source>
</evidence>
<evidence type="ECO:0000256" key="3">
    <source>
        <dbReference type="ARBA" id="ARBA00022898"/>
    </source>
</evidence>
<evidence type="ECO:0000256" key="11">
    <source>
        <dbReference type="PIRSR" id="PIRSR005639-1"/>
    </source>
</evidence>
<comment type="pathway">
    <text evidence="10">Cofactor biosynthesis; pyridoxal 5'-phosphate biosynthesis.</text>
</comment>
<dbReference type="PROSITE" id="PS01236">
    <property type="entry name" value="PDXT_SNO_1"/>
    <property type="match status" value="1"/>
</dbReference>
<evidence type="ECO:0000256" key="1">
    <source>
        <dbReference type="ARBA" id="ARBA00008345"/>
    </source>
</evidence>
<evidence type="ECO:0000256" key="10">
    <source>
        <dbReference type="HAMAP-Rule" id="MF_01615"/>
    </source>
</evidence>
<dbReference type="EC" id="4.3.3.6" evidence="10"/>
<dbReference type="InterPro" id="IPR029062">
    <property type="entry name" value="Class_I_gatase-like"/>
</dbReference>
<feature type="binding site" evidence="10 12">
    <location>
        <begin position="59"/>
        <end position="61"/>
    </location>
    <ligand>
        <name>L-glutamine</name>
        <dbReference type="ChEBI" id="CHEBI:58359"/>
    </ligand>
</feature>
<keyword evidence="14" id="KW-1185">Reference proteome</keyword>
<dbReference type="GO" id="GO:0036381">
    <property type="term" value="F:pyridoxal 5'-phosphate synthase (glutamine hydrolysing) activity"/>
    <property type="evidence" value="ECO:0007669"/>
    <property type="project" value="UniProtKB-UniRule"/>
</dbReference>
<feature type="active site" description="Nucleophile" evidence="10 11">
    <location>
        <position position="91"/>
    </location>
</feature>
<comment type="subunit">
    <text evidence="9 10">In the presence of PdxS, forms a dodecamer of heterodimers. Only shows activity in the heterodimer.</text>
</comment>
<dbReference type="GO" id="GO:0042823">
    <property type="term" value="P:pyridoxal phosphate biosynthetic process"/>
    <property type="evidence" value="ECO:0007669"/>
    <property type="project" value="UniProtKB-UniRule"/>
</dbReference>
<dbReference type="PANTHER" id="PTHR31559:SF0">
    <property type="entry name" value="PYRIDOXAL 5'-PHOSPHATE SYNTHASE SUBUNIT SNO1-RELATED"/>
    <property type="match status" value="1"/>
</dbReference>
<dbReference type="Gene3D" id="3.40.50.880">
    <property type="match status" value="1"/>
</dbReference>